<proteinExistence type="predicted"/>
<dbReference type="Proteomes" id="UP000237105">
    <property type="component" value="Unassembled WGS sequence"/>
</dbReference>
<dbReference type="OrthoDB" id="10536313at2759"/>
<dbReference type="AlphaFoldDB" id="A0A2P5D1F5"/>
<evidence type="ECO:0000313" key="3">
    <source>
        <dbReference type="Proteomes" id="UP000237105"/>
    </source>
</evidence>
<gene>
    <name evidence="2" type="ORF">PanWU01x14_105170</name>
</gene>
<name>A0A2P5D1F5_PARAD</name>
<feature type="compositionally biased region" description="Polar residues" evidence="1">
    <location>
        <begin position="1"/>
        <end position="17"/>
    </location>
</feature>
<dbReference type="EMBL" id="JXTB01000074">
    <property type="protein sequence ID" value="PON67120.1"/>
    <property type="molecule type" value="Genomic_DNA"/>
</dbReference>
<feature type="region of interest" description="Disordered" evidence="1">
    <location>
        <begin position="1"/>
        <end position="77"/>
    </location>
</feature>
<comment type="caution">
    <text evidence="2">The sequence shown here is derived from an EMBL/GenBank/DDBJ whole genome shotgun (WGS) entry which is preliminary data.</text>
</comment>
<sequence>MHIENAQDNVEPSSANDSIKKNLNKKKKNNGEKDVSSSKKGQKKSRSNEKTAPRTPKFTYYTRLMESREYTPMATRN</sequence>
<accession>A0A2P5D1F5</accession>
<keyword evidence="3" id="KW-1185">Reference proteome</keyword>
<reference evidence="3" key="1">
    <citation type="submission" date="2016-06" db="EMBL/GenBank/DDBJ databases">
        <title>Parallel loss of symbiosis genes in relatives of nitrogen-fixing non-legume Parasponia.</title>
        <authorList>
            <person name="Van Velzen R."/>
            <person name="Holmer R."/>
            <person name="Bu F."/>
            <person name="Rutten L."/>
            <person name="Van Zeijl A."/>
            <person name="Liu W."/>
            <person name="Santuari L."/>
            <person name="Cao Q."/>
            <person name="Sharma T."/>
            <person name="Shen D."/>
            <person name="Roswanjaya Y."/>
            <person name="Wardhani T."/>
            <person name="Kalhor M.S."/>
            <person name="Jansen J."/>
            <person name="Van den Hoogen J."/>
            <person name="Gungor B."/>
            <person name="Hartog M."/>
            <person name="Hontelez J."/>
            <person name="Verver J."/>
            <person name="Yang W.-C."/>
            <person name="Schijlen E."/>
            <person name="Repin R."/>
            <person name="Schilthuizen M."/>
            <person name="Schranz E."/>
            <person name="Heidstra R."/>
            <person name="Miyata K."/>
            <person name="Fedorova E."/>
            <person name="Kohlen W."/>
            <person name="Bisseling T."/>
            <person name="Smit S."/>
            <person name="Geurts R."/>
        </authorList>
    </citation>
    <scope>NUCLEOTIDE SEQUENCE [LARGE SCALE GENOMIC DNA]</scope>
    <source>
        <strain evidence="3">cv. WU1-14</strain>
    </source>
</reference>
<evidence type="ECO:0000256" key="1">
    <source>
        <dbReference type="SAM" id="MobiDB-lite"/>
    </source>
</evidence>
<organism evidence="2 3">
    <name type="scientific">Parasponia andersonii</name>
    <name type="common">Sponia andersonii</name>
    <dbReference type="NCBI Taxonomy" id="3476"/>
    <lineage>
        <taxon>Eukaryota</taxon>
        <taxon>Viridiplantae</taxon>
        <taxon>Streptophyta</taxon>
        <taxon>Embryophyta</taxon>
        <taxon>Tracheophyta</taxon>
        <taxon>Spermatophyta</taxon>
        <taxon>Magnoliopsida</taxon>
        <taxon>eudicotyledons</taxon>
        <taxon>Gunneridae</taxon>
        <taxon>Pentapetalae</taxon>
        <taxon>rosids</taxon>
        <taxon>fabids</taxon>
        <taxon>Rosales</taxon>
        <taxon>Cannabaceae</taxon>
        <taxon>Parasponia</taxon>
    </lineage>
</organism>
<protein>
    <submittedName>
        <fullName evidence="2">Uncharacterized protein</fullName>
    </submittedName>
</protein>
<evidence type="ECO:0000313" key="2">
    <source>
        <dbReference type="EMBL" id="PON67120.1"/>
    </source>
</evidence>
<feature type="non-terminal residue" evidence="2">
    <location>
        <position position="77"/>
    </location>
</feature>